<dbReference type="RefSeq" id="WP_013513771.1">
    <property type="nucleotide sequence ID" value="NC_014844.1"/>
</dbReference>
<name>E6VRB1_PSEA9</name>
<dbReference type="Proteomes" id="UP000002191">
    <property type="component" value="Chromosome"/>
</dbReference>
<dbReference type="KEGG" id="das:Daes_0823"/>
<dbReference type="EMBL" id="CP002431">
    <property type="protein sequence ID" value="ADU61840.1"/>
    <property type="molecule type" value="Genomic_DNA"/>
</dbReference>
<dbReference type="CDD" id="cd00077">
    <property type="entry name" value="HDc"/>
    <property type="match status" value="1"/>
</dbReference>
<reference evidence="3" key="1">
    <citation type="submission" date="2010-12" db="EMBL/GenBank/DDBJ databases">
        <title>Complete sequence of Desulfovibrio aespoeensis Aspo-2.</title>
        <authorList>
            <consortium name="US DOE Joint Genome Institute"/>
            <person name="Lucas S."/>
            <person name="Copeland A."/>
            <person name="Lapidus A."/>
            <person name="Cheng J.-F."/>
            <person name="Goodwin L."/>
            <person name="Pitluck S."/>
            <person name="Chertkov O."/>
            <person name="Misra M."/>
            <person name="Detter J.C."/>
            <person name="Han C."/>
            <person name="Tapia R."/>
            <person name="Land M."/>
            <person name="Hauser L."/>
            <person name="Kyrpides N."/>
            <person name="Ivanova N."/>
            <person name="Ovchinnikova G."/>
            <person name="Pedersen K."/>
            <person name="Jagevall S."/>
            <person name="Hazen T."/>
            <person name="Woyke T."/>
        </authorList>
    </citation>
    <scope>NUCLEOTIDE SEQUENCE [LARGE SCALE GENOMIC DNA]</scope>
    <source>
        <strain evidence="3">ATCC 700646 / DSM 10631 / Aspo-2</strain>
    </source>
</reference>
<evidence type="ECO:0000313" key="2">
    <source>
        <dbReference type="EMBL" id="ADU61840.1"/>
    </source>
</evidence>
<keyword evidence="3" id="KW-1185">Reference proteome</keyword>
<dbReference type="Gene3D" id="1.10.3210.10">
    <property type="entry name" value="Hypothetical protein af1432"/>
    <property type="match status" value="1"/>
</dbReference>
<feature type="domain" description="HD-GYP" evidence="1">
    <location>
        <begin position="27"/>
        <end position="224"/>
    </location>
</feature>
<keyword evidence="2" id="KW-0378">Hydrolase</keyword>
<evidence type="ECO:0000259" key="1">
    <source>
        <dbReference type="PROSITE" id="PS51832"/>
    </source>
</evidence>
<dbReference type="InterPro" id="IPR037522">
    <property type="entry name" value="HD_GYP_dom"/>
</dbReference>
<organism evidence="2 3">
    <name type="scientific">Pseudodesulfovibrio aespoeensis (strain ATCC 700646 / DSM 10631 / Aspo-2)</name>
    <name type="common">Desulfovibrio aespoeensis</name>
    <dbReference type="NCBI Taxonomy" id="643562"/>
    <lineage>
        <taxon>Bacteria</taxon>
        <taxon>Pseudomonadati</taxon>
        <taxon>Thermodesulfobacteriota</taxon>
        <taxon>Desulfovibrionia</taxon>
        <taxon>Desulfovibrionales</taxon>
        <taxon>Desulfovibrionaceae</taxon>
    </lineage>
</organism>
<sequence>MNEEALLKAGALGAVQAGQCGSSAHFVTTILHQFAESLGFAIDAKDQSTRMHSDEVARISQVLALTMGLSGTEGQIIHVAGHLHDIGKIGVPDAVLGKCGTLTPAEWKAMRRHPQAGADILRPVAALSNLGVVDMVLFHHERYDGAGYPHGLKGLAIPLGARIIALGDTLSAMLQDRPYRKARTFDAAHDEIIRCSCSQFDPRVVEAFRESAGKLESLVENGAGKTLAA</sequence>
<dbReference type="eggNOG" id="COG3437">
    <property type="taxonomic scope" value="Bacteria"/>
</dbReference>
<dbReference type="SMART" id="SM00471">
    <property type="entry name" value="HDc"/>
    <property type="match status" value="1"/>
</dbReference>
<dbReference type="InterPro" id="IPR052020">
    <property type="entry name" value="Cyclic_di-GMP/3'3'-cGAMP_PDE"/>
</dbReference>
<dbReference type="InterPro" id="IPR003607">
    <property type="entry name" value="HD/PDEase_dom"/>
</dbReference>
<dbReference type="Pfam" id="PF13487">
    <property type="entry name" value="HD_5"/>
    <property type="match status" value="1"/>
</dbReference>
<dbReference type="PROSITE" id="PS51832">
    <property type="entry name" value="HD_GYP"/>
    <property type="match status" value="1"/>
</dbReference>
<dbReference type="AlphaFoldDB" id="E6VRB1"/>
<reference evidence="2 3" key="2">
    <citation type="journal article" date="2014" name="Genome Announc.">
        <title>Complete Genome Sequence of the Subsurface, Mesophilic Sulfate-Reducing Bacterium Desulfovibrio aespoeensis Aspo-2.</title>
        <authorList>
            <person name="Pedersen K."/>
            <person name="Bengtsson A."/>
            <person name="Edlund J."/>
            <person name="Rabe L."/>
            <person name="Hazen T."/>
            <person name="Chakraborty R."/>
            <person name="Goodwin L."/>
            <person name="Shapiro N."/>
        </authorList>
    </citation>
    <scope>NUCLEOTIDE SEQUENCE [LARGE SCALE GENOMIC DNA]</scope>
    <source>
        <strain evidence="3">ATCC 700646 / DSM 10631 / Aspo-2</strain>
    </source>
</reference>
<dbReference type="PANTHER" id="PTHR45228">
    <property type="entry name" value="CYCLIC DI-GMP PHOSPHODIESTERASE TM_0186-RELATED"/>
    <property type="match status" value="1"/>
</dbReference>
<proteinExistence type="predicted"/>
<protein>
    <submittedName>
        <fullName evidence="2">Metal-dependent phosphohydrolase HD sub domain protein</fullName>
    </submittedName>
</protein>
<accession>E6VRB1</accession>
<dbReference type="HOGENOM" id="CLU_000445_92_3_7"/>
<dbReference type="SUPFAM" id="SSF109604">
    <property type="entry name" value="HD-domain/PDEase-like"/>
    <property type="match status" value="1"/>
</dbReference>
<evidence type="ECO:0000313" key="3">
    <source>
        <dbReference type="Proteomes" id="UP000002191"/>
    </source>
</evidence>
<gene>
    <name evidence="2" type="ordered locus">Daes_0823</name>
</gene>
<dbReference type="GO" id="GO:0016787">
    <property type="term" value="F:hydrolase activity"/>
    <property type="evidence" value="ECO:0007669"/>
    <property type="project" value="UniProtKB-KW"/>
</dbReference>
<dbReference type="STRING" id="643562.Daes_0823"/>
<dbReference type="OrthoDB" id="9769359at2"/>